<dbReference type="EMBL" id="JACXVP010000010">
    <property type="protein sequence ID" value="KAG5579190.1"/>
    <property type="molecule type" value="Genomic_DNA"/>
</dbReference>
<sequence length="93" mass="10939">MKSFKPQRKLGKKLTKKNEAIIELIELAFMSIPRKPRTKTIIRKIVKKNQMGDNWYSIPLSEYEIPGSIPDDLDALAWDINTIIFYFWDNIPN</sequence>
<dbReference type="Proteomes" id="UP000824120">
    <property type="component" value="Chromosome 10"/>
</dbReference>
<dbReference type="OrthoDB" id="1327414at2759"/>
<protein>
    <submittedName>
        <fullName evidence="1">Uncharacterized protein</fullName>
    </submittedName>
</protein>
<name>A0A9J5WW60_SOLCO</name>
<evidence type="ECO:0000313" key="2">
    <source>
        <dbReference type="Proteomes" id="UP000824120"/>
    </source>
</evidence>
<accession>A0A9J5WW60</accession>
<reference evidence="1 2" key="1">
    <citation type="submission" date="2020-09" db="EMBL/GenBank/DDBJ databases">
        <title>De no assembly of potato wild relative species, Solanum commersonii.</title>
        <authorList>
            <person name="Cho K."/>
        </authorList>
    </citation>
    <scope>NUCLEOTIDE SEQUENCE [LARGE SCALE GENOMIC DNA]</scope>
    <source>
        <strain evidence="1">LZ3.2</strain>
        <tissue evidence="1">Leaf</tissue>
    </source>
</reference>
<gene>
    <name evidence="1" type="ORF">H5410_049817</name>
</gene>
<evidence type="ECO:0000313" key="1">
    <source>
        <dbReference type="EMBL" id="KAG5579190.1"/>
    </source>
</evidence>
<comment type="caution">
    <text evidence="1">The sequence shown here is derived from an EMBL/GenBank/DDBJ whole genome shotgun (WGS) entry which is preliminary data.</text>
</comment>
<keyword evidence="2" id="KW-1185">Reference proteome</keyword>
<dbReference type="AlphaFoldDB" id="A0A9J5WW60"/>
<proteinExistence type="predicted"/>
<organism evidence="1 2">
    <name type="scientific">Solanum commersonii</name>
    <name type="common">Commerson's wild potato</name>
    <name type="synonym">Commerson's nightshade</name>
    <dbReference type="NCBI Taxonomy" id="4109"/>
    <lineage>
        <taxon>Eukaryota</taxon>
        <taxon>Viridiplantae</taxon>
        <taxon>Streptophyta</taxon>
        <taxon>Embryophyta</taxon>
        <taxon>Tracheophyta</taxon>
        <taxon>Spermatophyta</taxon>
        <taxon>Magnoliopsida</taxon>
        <taxon>eudicotyledons</taxon>
        <taxon>Gunneridae</taxon>
        <taxon>Pentapetalae</taxon>
        <taxon>asterids</taxon>
        <taxon>lamiids</taxon>
        <taxon>Solanales</taxon>
        <taxon>Solanaceae</taxon>
        <taxon>Solanoideae</taxon>
        <taxon>Solaneae</taxon>
        <taxon>Solanum</taxon>
    </lineage>
</organism>